<dbReference type="Proteomes" id="UP000198618">
    <property type="component" value="Unassembled WGS sequence"/>
</dbReference>
<dbReference type="Gene3D" id="3.10.450.390">
    <property type="entry name" value="Protein of unknown function DUF3889"/>
    <property type="match status" value="1"/>
</dbReference>
<dbReference type="Pfam" id="PF13028">
    <property type="entry name" value="DUF3889"/>
    <property type="match status" value="1"/>
</dbReference>
<name>A0A1I0GAQ0_9BACI</name>
<dbReference type="EMBL" id="FOHE01000020">
    <property type="protein sequence ID" value="SET67780.1"/>
    <property type="molecule type" value="Genomic_DNA"/>
</dbReference>
<dbReference type="SUPFAM" id="SSF50685">
    <property type="entry name" value="Barwin-like endoglucanases"/>
    <property type="match status" value="1"/>
</dbReference>
<dbReference type="Gene3D" id="2.40.40.10">
    <property type="entry name" value="RlpA-like domain"/>
    <property type="match status" value="1"/>
</dbReference>
<sequence>MYPNYSYQQVSPYYFNPFYMAFPSPNLYFYPYGGISHFAWHRQQPINGRATWTEGGPNTKCGIPWSENEFMTAAVGVNAPYQCGQSLKIRNTSLPGREIIVTVVDTVPEFSANQINLHRKAFEALGANPSVGVINVEIIPDPELEEEKWGKYLLEVVQTAYPNQNITDYNAVDTTEISSTKTKETYEFTLQSPQGQLKVRGNVVYNPQTNRVISFDISEMEQSA</sequence>
<accession>A0A1I0GAQ0</accession>
<proteinExistence type="predicted"/>
<dbReference type="RefSeq" id="WP_244513630.1">
    <property type="nucleotide sequence ID" value="NZ_FOHE01000020.1"/>
</dbReference>
<evidence type="ECO:0000313" key="2">
    <source>
        <dbReference type="Proteomes" id="UP000198618"/>
    </source>
</evidence>
<keyword evidence="2" id="KW-1185">Reference proteome</keyword>
<reference evidence="1 2" key="1">
    <citation type="submission" date="2016-10" db="EMBL/GenBank/DDBJ databases">
        <authorList>
            <person name="de Groot N.N."/>
        </authorList>
    </citation>
    <scope>NUCLEOTIDE SEQUENCE [LARGE SCALE GENOMIC DNA]</scope>
    <source>
        <strain evidence="1 2">IBRC-M 10780</strain>
    </source>
</reference>
<organism evidence="1 2">
    <name type="scientific">Oceanobacillus limi</name>
    <dbReference type="NCBI Taxonomy" id="930131"/>
    <lineage>
        <taxon>Bacteria</taxon>
        <taxon>Bacillati</taxon>
        <taxon>Bacillota</taxon>
        <taxon>Bacilli</taxon>
        <taxon>Bacillales</taxon>
        <taxon>Bacillaceae</taxon>
        <taxon>Oceanobacillus</taxon>
    </lineage>
</organism>
<keyword evidence="1" id="KW-0449">Lipoprotein</keyword>
<dbReference type="InterPro" id="IPR036908">
    <property type="entry name" value="RlpA-like_sf"/>
</dbReference>
<dbReference type="InterPro" id="IPR024987">
    <property type="entry name" value="DUF3889"/>
</dbReference>
<dbReference type="AlphaFoldDB" id="A0A1I0GAQ0"/>
<gene>
    <name evidence="1" type="ORF">SAMN05216389_12028</name>
</gene>
<evidence type="ECO:0000313" key="1">
    <source>
        <dbReference type="EMBL" id="SET67780.1"/>
    </source>
</evidence>
<dbReference type="STRING" id="930131.SAMN05216389_12028"/>
<dbReference type="CDD" id="cd22191">
    <property type="entry name" value="DPBB_RlpA_EXP_N-like"/>
    <property type="match status" value="1"/>
</dbReference>
<protein>
    <submittedName>
        <fullName evidence="1">Rare lipoprotein A</fullName>
    </submittedName>
</protein>